<proteinExistence type="predicted"/>
<sequence length="394" mass="43124">MLFDSGKVTSVSQLPTYVAYLGTDANHNASARIVWRDSTGRLRYRTYTGFIPQGGSPKVTTKTVDGTIVSGLSFASGSGSSSLNGAVLQYNRYGSNTKPSVDLYIDGILDDQLGANSANPYYDNNALTRNDVLQYQTRITSITINGNPVSSSIINRWTDAIVTKRDVNTVNFRTAVEGRRFDIPADMLKDGDNTVVVTGETRVVFDVGDGKTKTVFSQNSATLTFTIRVPNPPAPQLQLSVTPSYSEVVISNGQYNPSTIQHKVKPVKVSGMTVPAGWRVVRLDFVIDKDRSRVQSATTPDYSESYDTTATSITSFTQSKTFDYNTTYIQPNKEGTPAYYGKVRYVLKDPNGNLHTSDWSNPPAPVQARVSVKENSDTPVLFANSNDVINLDKK</sequence>
<accession>A0ABN6EDC2</accession>
<keyword evidence="2" id="KW-1185">Reference proteome</keyword>
<dbReference type="EMBL" id="AP024480">
    <property type="protein sequence ID" value="BCS82359.1"/>
    <property type="molecule type" value="Genomic_DNA"/>
</dbReference>
<gene>
    <name evidence="1" type="ORF">CaldiYA01_23190</name>
</gene>
<name>A0ABN6EDC2_9FIRM</name>
<evidence type="ECO:0000313" key="2">
    <source>
        <dbReference type="Proteomes" id="UP000663623"/>
    </source>
</evidence>
<protein>
    <submittedName>
        <fullName evidence="1">Uncharacterized protein</fullName>
    </submittedName>
</protein>
<evidence type="ECO:0000313" key="1">
    <source>
        <dbReference type="EMBL" id="BCS82359.1"/>
    </source>
</evidence>
<dbReference type="Proteomes" id="UP000663623">
    <property type="component" value="Chromosome"/>
</dbReference>
<organism evidence="1 2">
    <name type="scientific">Caldicellulosiruptor diazotrophicus</name>
    <dbReference type="NCBI Taxonomy" id="2806205"/>
    <lineage>
        <taxon>Bacteria</taxon>
        <taxon>Bacillati</taxon>
        <taxon>Bacillota</taxon>
        <taxon>Bacillota incertae sedis</taxon>
        <taxon>Caldicellulosiruptorales</taxon>
        <taxon>Caldicellulosiruptoraceae</taxon>
        <taxon>Caldicellulosiruptor</taxon>
    </lineage>
</organism>
<reference evidence="1 2" key="1">
    <citation type="submission" date="2021-02" db="EMBL/GenBank/DDBJ databases">
        <title>Nitrogen-fixing ability and nitrogen fixation related genes of thermophilic fermentative bacteria in the genus Caldicellulosiruptor.</title>
        <authorList>
            <person name="Chen Y."/>
            <person name="Nishihara A."/>
            <person name="Haruta S."/>
        </authorList>
    </citation>
    <scope>NUCLEOTIDE SEQUENCE [LARGE SCALE GENOMIC DNA]</scope>
    <source>
        <strain evidence="1 2">YA01</strain>
    </source>
</reference>